<dbReference type="InterPro" id="IPR051206">
    <property type="entry name" value="NAMLAA_amidase_2"/>
</dbReference>
<dbReference type="CDD" id="cd06583">
    <property type="entry name" value="PGRP"/>
    <property type="match status" value="1"/>
</dbReference>
<dbReference type="AlphaFoldDB" id="A0A1H0PK83"/>
<dbReference type="PANTHER" id="PTHR30417">
    <property type="entry name" value="N-ACETYLMURAMOYL-L-ALANINE AMIDASE AMID"/>
    <property type="match status" value="1"/>
</dbReference>
<dbReference type="InterPro" id="IPR036365">
    <property type="entry name" value="PGBD-like_sf"/>
</dbReference>
<comment type="catalytic activity">
    <reaction evidence="1">
        <text>Hydrolyzes the link between N-acetylmuramoyl residues and L-amino acid residues in certain cell-wall glycopeptides.</text>
        <dbReference type="EC" id="3.5.1.28"/>
    </reaction>
</comment>
<dbReference type="Gene3D" id="1.10.101.10">
    <property type="entry name" value="PGBD-like superfamily/PGBD"/>
    <property type="match status" value="1"/>
</dbReference>
<dbReference type="SUPFAM" id="SSF55846">
    <property type="entry name" value="N-acetylmuramoyl-L-alanine amidase-like"/>
    <property type="match status" value="1"/>
</dbReference>
<organism evidence="8 9">
    <name type="scientific">Pseudomonas reinekei</name>
    <dbReference type="NCBI Taxonomy" id="395598"/>
    <lineage>
        <taxon>Bacteria</taxon>
        <taxon>Pseudomonadati</taxon>
        <taxon>Pseudomonadota</taxon>
        <taxon>Gammaproteobacteria</taxon>
        <taxon>Pseudomonadales</taxon>
        <taxon>Pseudomonadaceae</taxon>
        <taxon>Pseudomonas</taxon>
    </lineage>
</organism>
<dbReference type="EC" id="3.5.1.28" evidence="3"/>
<keyword evidence="6" id="KW-0472">Membrane</keyword>
<keyword evidence="5" id="KW-0961">Cell wall biogenesis/degradation</keyword>
<dbReference type="GO" id="GO:0071555">
    <property type="term" value="P:cell wall organization"/>
    <property type="evidence" value="ECO:0007669"/>
    <property type="project" value="UniProtKB-KW"/>
</dbReference>
<gene>
    <name evidence="8" type="ORF">SAMN04490202_2719</name>
</gene>
<evidence type="ECO:0000259" key="7">
    <source>
        <dbReference type="SMART" id="SM00644"/>
    </source>
</evidence>
<keyword evidence="4" id="KW-0378">Hydrolase</keyword>
<dbReference type="Proteomes" id="UP000198549">
    <property type="component" value="Chromosome I"/>
</dbReference>
<keyword evidence="6" id="KW-0812">Transmembrane</keyword>
<feature type="transmembrane region" description="Helical" evidence="6">
    <location>
        <begin position="29"/>
        <end position="48"/>
    </location>
</feature>
<proteinExistence type="inferred from homology"/>
<dbReference type="GO" id="GO:0009253">
    <property type="term" value="P:peptidoglycan catabolic process"/>
    <property type="evidence" value="ECO:0007669"/>
    <property type="project" value="InterPro"/>
</dbReference>
<feature type="domain" description="N-acetylmuramoyl-L-alanine amidase" evidence="7">
    <location>
        <begin position="50"/>
        <end position="190"/>
    </location>
</feature>
<dbReference type="GO" id="GO:0019867">
    <property type="term" value="C:outer membrane"/>
    <property type="evidence" value="ECO:0007669"/>
    <property type="project" value="TreeGrafter"/>
</dbReference>
<dbReference type="GO" id="GO:0009254">
    <property type="term" value="P:peptidoglycan turnover"/>
    <property type="evidence" value="ECO:0007669"/>
    <property type="project" value="TreeGrafter"/>
</dbReference>
<keyword evidence="6" id="KW-1133">Transmembrane helix</keyword>
<dbReference type="Gene3D" id="3.40.80.10">
    <property type="entry name" value="Peptidoglycan recognition protein-like"/>
    <property type="match status" value="1"/>
</dbReference>
<evidence type="ECO:0000256" key="3">
    <source>
        <dbReference type="ARBA" id="ARBA00011901"/>
    </source>
</evidence>
<evidence type="ECO:0000313" key="8">
    <source>
        <dbReference type="EMBL" id="SDP05517.1"/>
    </source>
</evidence>
<evidence type="ECO:0000256" key="2">
    <source>
        <dbReference type="ARBA" id="ARBA00007553"/>
    </source>
</evidence>
<protein>
    <recommendedName>
        <fullName evidence="3">N-acetylmuramoyl-L-alanine amidase</fullName>
        <ecNumber evidence="3">3.5.1.28</ecNumber>
    </recommendedName>
</protein>
<dbReference type="Pfam" id="PF01471">
    <property type="entry name" value="PG_binding_1"/>
    <property type="match status" value="1"/>
</dbReference>
<dbReference type="InterPro" id="IPR036505">
    <property type="entry name" value="Amidase/PGRP_sf"/>
</dbReference>
<comment type="similarity">
    <text evidence="2">Belongs to the N-acetylmuramoyl-L-alanine amidase 2 family.</text>
</comment>
<accession>A0A1H0PK83</accession>
<name>A0A1H0PK83_PSERE</name>
<evidence type="ECO:0000256" key="1">
    <source>
        <dbReference type="ARBA" id="ARBA00001561"/>
    </source>
</evidence>
<dbReference type="EMBL" id="LT629709">
    <property type="protein sequence ID" value="SDP05517.1"/>
    <property type="molecule type" value="Genomic_DNA"/>
</dbReference>
<reference evidence="8 9" key="1">
    <citation type="submission" date="2016-10" db="EMBL/GenBank/DDBJ databases">
        <authorList>
            <person name="de Groot N.N."/>
        </authorList>
    </citation>
    <scope>NUCLEOTIDE SEQUENCE [LARGE SCALE GENOMIC DNA]</scope>
    <source>
        <strain evidence="8 9">BS3776</strain>
    </source>
</reference>
<evidence type="ECO:0000256" key="6">
    <source>
        <dbReference type="SAM" id="Phobius"/>
    </source>
</evidence>
<dbReference type="GO" id="GO:0008745">
    <property type="term" value="F:N-acetylmuramoyl-L-alanine amidase activity"/>
    <property type="evidence" value="ECO:0007669"/>
    <property type="project" value="UniProtKB-EC"/>
</dbReference>
<dbReference type="Pfam" id="PF01510">
    <property type="entry name" value="Amidase_2"/>
    <property type="match status" value="1"/>
</dbReference>
<dbReference type="InterPro" id="IPR036366">
    <property type="entry name" value="PGBDSf"/>
</dbReference>
<evidence type="ECO:0000256" key="5">
    <source>
        <dbReference type="ARBA" id="ARBA00023316"/>
    </source>
</evidence>
<dbReference type="FunFam" id="3.40.80.10:FF:000003">
    <property type="entry name" value="N-acetylmuramoyl-L-alanine amidase"/>
    <property type="match status" value="1"/>
</dbReference>
<dbReference type="InterPro" id="IPR002502">
    <property type="entry name" value="Amidase_domain"/>
</dbReference>
<dbReference type="PANTHER" id="PTHR30417:SF1">
    <property type="entry name" value="N-ACETYLMURAMOYL-L-ALANINE AMIDASE AMID"/>
    <property type="match status" value="1"/>
</dbReference>
<dbReference type="SUPFAM" id="SSF47090">
    <property type="entry name" value="PGBD-like"/>
    <property type="match status" value="1"/>
</dbReference>
<sequence>MIAIARGMQGSTLHCCITVLRVLPFAMKYFALIVSLIVLAGCASGPRYDTSHPSTNHDSRIQFVVVHYTSASMERSLQLLTHGEVSSHYLIGDDKNATIYKLMDENLRAWHAGESQWQGRTWLNSSSLGIEIVNPGFKDSPTGRLWYPYTEAQVQSLIVLLKDISQRYNISPRSIIGHSDIAPLRKLDPGPLFPWKRLAGEGIGIWPDEQAVARQQAPFETQLPSISWYQAQLARMGYETPQTGELDVATRHVLAAFQMHFRPTRFDGTPDAQTAALLQVLNQTK</sequence>
<dbReference type="SMART" id="SM00644">
    <property type="entry name" value="Ami_2"/>
    <property type="match status" value="1"/>
</dbReference>
<evidence type="ECO:0000256" key="4">
    <source>
        <dbReference type="ARBA" id="ARBA00022801"/>
    </source>
</evidence>
<dbReference type="InterPro" id="IPR002477">
    <property type="entry name" value="Peptidoglycan-bd-like"/>
</dbReference>
<evidence type="ECO:0000313" key="9">
    <source>
        <dbReference type="Proteomes" id="UP000198549"/>
    </source>
</evidence>